<keyword evidence="9" id="KW-1185">Reference proteome</keyword>
<organism evidence="8 9">
    <name type="scientific">Erythranthe guttata</name>
    <name type="common">Yellow monkey flower</name>
    <name type="synonym">Mimulus guttatus</name>
    <dbReference type="NCBI Taxonomy" id="4155"/>
    <lineage>
        <taxon>Eukaryota</taxon>
        <taxon>Viridiplantae</taxon>
        <taxon>Streptophyta</taxon>
        <taxon>Embryophyta</taxon>
        <taxon>Tracheophyta</taxon>
        <taxon>Spermatophyta</taxon>
        <taxon>Magnoliopsida</taxon>
        <taxon>eudicotyledons</taxon>
        <taxon>Gunneridae</taxon>
        <taxon>Pentapetalae</taxon>
        <taxon>asterids</taxon>
        <taxon>lamiids</taxon>
        <taxon>Lamiales</taxon>
        <taxon>Phrymaceae</taxon>
        <taxon>Erythranthe</taxon>
    </lineage>
</organism>
<dbReference type="PANTHER" id="PTHR27001:SF585">
    <property type="entry name" value="OS02G0648100 PROTEIN"/>
    <property type="match status" value="1"/>
</dbReference>
<dbReference type="GO" id="GO:0004674">
    <property type="term" value="F:protein serine/threonine kinase activity"/>
    <property type="evidence" value="ECO:0007669"/>
    <property type="project" value="UniProtKB-KW"/>
</dbReference>
<evidence type="ECO:0000256" key="3">
    <source>
        <dbReference type="ARBA" id="ARBA00022777"/>
    </source>
</evidence>
<evidence type="ECO:0000256" key="4">
    <source>
        <dbReference type="ARBA" id="ARBA00022840"/>
    </source>
</evidence>
<name>A0A022PUK7_ERYGU</name>
<dbReference type="InterPro" id="IPR017441">
    <property type="entry name" value="Protein_kinase_ATP_BS"/>
</dbReference>
<reference evidence="8 9" key="1">
    <citation type="journal article" date="2013" name="Proc. Natl. Acad. Sci. U.S.A.">
        <title>Fine-scale variation in meiotic recombination in Mimulus inferred from population shotgun sequencing.</title>
        <authorList>
            <person name="Hellsten U."/>
            <person name="Wright K.M."/>
            <person name="Jenkins J."/>
            <person name="Shu S."/>
            <person name="Yuan Y."/>
            <person name="Wessler S.R."/>
            <person name="Schmutz J."/>
            <person name="Willis J.H."/>
            <person name="Rokhsar D.S."/>
        </authorList>
    </citation>
    <scope>NUCLEOTIDE SEQUENCE [LARGE SCALE GENOMIC DNA]</scope>
    <source>
        <strain evidence="9">cv. DUN x IM62</strain>
    </source>
</reference>
<dbReference type="GO" id="GO:0005524">
    <property type="term" value="F:ATP binding"/>
    <property type="evidence" value="ECO:0007669"/>
    <property type="project" value="UniProtKB-UniRule"/>
</dbReference>
<dbReference type="InterPro" id="IPR011009">
    <property type="entry name" value="Kinase-like_dom_sf"/>
</dbReference>
<dbReference type="SMART" id="SM00220">
    <property type="entry name" value="S_TKc"/>
    <property type="match status" value="1"/>
</dbReference>
<dbReference type="AlphaFoldDB" id="A0A022PUK7"/>
<dbReference type="STRING" id="4155.A0A022PUK7"/>
<dbReference type="PROSITE" id="PS00108">
    <property type="entry name" value="PROTEIN_KINASE_ST"/>
    <property type="match status" value="1"/>
</dbReference>
<feature type="binding site" evidence="5">
    <location>
        <position position="86"/>
    </location>
    <ligand>
        <name>ATP</name>
        <dbReference type="ChEBI" id="CHEBI:30616"/>
    </ligand>
</feature>
<keyword evidence="1" id="KW-0808">Transferase</keyword>
<accession>A0A022PUK7</accession>
<keyword evidence="2 5" id="KW-0547">Nucleotide-binding</keyword>
<evidence type="ECO:0000256" key="6">
    <source>
        <dbReference type="RuleBase" id="RU000304"/>
    </source>
</evidence>
<dbReference type="Pfam" id="PF00069">
    <property type="entry name" value="Pkinase"/>
    <property type="match status" value="1"/>
</dbReference>
<dbReference type="GO" id="GO:0005886">
    <property type="term" value="C:plasma membrane"/>
    <property type="evidence" value="ECO:0000318"/>
    <property type="project" value="GO_Central"/>
</dbReference>
<keyword evidence="4 5" id="KW-0067">ATP-binding</keyword>
<gene>
    <name evidence="8" type="ORF">MIMGU_mgv1a009696mg</name>
</gene>
<evidence type="ECO:0000259" key="7">
    <source>
        <dbReference type="PROSITE" id="PS50011"/>
    </source>
</evidence>
<dbReference type="Gene3D" id="1.10.510.10">
    <property type="entry name" value="Transferase(Phosphotransferase) domain 1"/>
    <property type="match status" value="1"/>
</dbReference>
<dbReference type="PANTHER" id="PTHR27001">
    <property type="entry name" value="OS01G0253100 PROTEIN"/>
    <property type="match status" value="1"/>
</dbReference>
<dbReference type="PROSITE" id="PS50011">
    <property type="entry name" value="PROTEIN_KINASE_DOM"/>
    <property type="match status" value="1"/>
</dbReference>
<dbReference type="Proteomes" id="UP000030748">
    <property type="component" value="Unassembled WGS sequence"/>
</dbReference>
<dbReference type="GO" id="GO:0007165">
    <property type="term" value="P:signal transduction"/>
    <property type="evidence" value="ECO:0000318"/>
    <property type="project" value="GO_Central"/>
</dbReference>
<sequence length="334" mass="37128">MGFMKFVKFLRLKLSSCKRVGGKRVAAFDIGDDDDDVEDYTLKSNSIFSWEEIQKLTMNLSMVIGYGGFSTVYLAHLPDSTTAAVKIQCSSERLNQAHKLELEILQHLQHPNIVKIIGHCHDREEGILVLEHAPNGNLQEKLHGSSKNNNIHLSWKKRISIAFQLAKAIEYLHKHPTLQIIHGDIKSSNILLDQNLNCKLCDFGSSKMGFSSLVLNPNSNSFIRRNRVTMVGSPGYTDPHYLRTGLASKENDIYSFGVVILELITGIQAFNPSTGERLTAVEIVDPRLEGDVDFEEVKAMAAISAMCFSDSPVHRPSASDILNIMANKISSISS</sequence>
<dbReference type="PROSITE" id="PS00107">
    <property type="entry name" value="PROTEIN_KINASE_ATP"/>
    <property type="match status" value="1"/>
</dbReference>
<dbReference type="SUPFAM" id="SSF56112">
    <property type="entry name" value="Protein kinase-like (PK-like)"/>
    <property type="match status" value="1"/>
</dbReference>
<evidence type="ECO:0000256" key="2">
    <source>
        <dbReference type="ARBA" id="ARBA00022741"/>
    </source>
</evidence>
<dbReference type="eggNOG" id="KOG1187">
    <property type="taxonomic scope" value="Eukaryota"/>
</dbReference>
<dbReference type="EMBL" id="KI632290">
    <property type="protein sequence ID" value="EYU19451.1"/>
    <property type="molecule type" value="Genomic_DNA"/>
</dbReference>
<protein>
    <recommendedName>
        <fullName evidence="7">Protein kinase domain-containing protein</fullName>
    </recommendedName>
</protein>
<dbReference type="InterPro" id="IPR000719">
    <property type="entry name" value="Prot_kinase_dom"/>
</dbReference>
<proteinExistence type="inferred from homology"/>
<dbReference type="InterPro" id="IPR008271">
    <property type="entry name" value="Ser/Thr_kinase_AS"/>
</dbReference>
<dbReference type="Gene3D" id="3.30.200.20">
    <property type="entry name" value="Phosphorylase Kinase, domain 1"/>
    <property type="match status" value="1"/>
</dbReference>
<evidence type="ECO:0000256" key="1">
    <source>
        <dbReference type="ARBA" id="ARBA00022679"/>
    </source>
</evidence>
<evidence type="ECO:0000256" key="5">
    <source>
        <dbReference type="PROSITE-ProRule" id="PRU10141"/>
    </source>
</evidence>
<feature type="domain" description="Protein kinase" evidence="7">
    <location>
        <begin position="58"/>
        <end position="329"/>
    </location>
</feature>
<evidence type="ECO:0000313" key="9">
    <source>
        <dbReference type="Proteomes" id="UP000030748"/>
    </source>
</evidence>
<evidence type="ECO:0000313" key="8">
    <source>
        <dbReference type="EMBL" id="EYU19451.1"/>
    </source>
</evidence>
<comment type="similarity">
    <text evidence="6">Belongs to the protein kinase superfamily.</text>
</comment>
<keyword evidence="3" id="KW-0418">Kinase</keyword>
<dbReference type="GO" id="GO:0004672">
    <property type="term" value="F:protein kinase activity"/>
    <property type="evidence" value="ECO:0000318"/>
    <property type="project" value="GO_Central"/>
</dbReference>
<keyword evidence="6" id="KW-0723">Serine/threonine-protein kinase</keyword>